<proteinExistence type="inferred from homology"/>
<evidence type="ECO:0000256" key="2">
    <source>
        <dbReference type="ARBA" id="ARBA00009796"/>
    </source>
</evidence>
<keyword evidence="8" id="KW-0049">Antioxidant</keyword>
<dbReference type="AlphaFoldDB" id="A0A7H9EJ91"/>
<feature type="domain" description="Thioredoxin" evidence="16">
    <location>
        <begin position="2"/>
        <end position="157"/>
    </location>
</feature>
<dbReference type="EC" id="1.11.1.26" evidence="4"/>
<dbReference type="FunFam" id="3.40.30.10:FF:000002">
    <property type="entry name" value="Alkyl hydroperoxide reductase C"/>
    <property type="match status" value="1"/>
</dbReference>
<dbReference type="GO" id="GO:0005829">
    <property type="term" value="C:cytosol"/>
    <property type="evidence" value="ECO:0007669"/>
    <property type="project" value="TreeGrafter"/>
</dbReference>
<name>A0A7H9EJ91_9LACO</name>
<dbReference type="EMBL" id="CP047418">
    <property type="protein sequence ID" value="QLL77397.1"/>
    <property type="molecule type" value="Genomic_DNA"/>
</dbReference>
<evidence type="ECO:0000259" key="16">
    <source>
        <dbReference type="PROSITE" id="PS51352"/>
    </source>
</evidence>
<reference evidence="17 18" key="1">
    <citation type="submission" date="2020-01" db="EMBL/GenBank/DDBJ databases">
        <title>Complete and circular genome sequences of six lactobacillus isolates from horses.</title>
        <authorList>
            <person name="Hassan H.M."/>
        </authorList>
    </citation>
    <scope>NUCLEOTIDE SEQUENCE [LARGE SCALE GENOMIC DNA]</scope>
    <source>
        <strain evidence="17 18">1A</strain>
    </source>
</reference>
<gene>
    <name evidence="17" type="ORF">GTO87_01395</name>
</gene>
<dbReference type="Gene3D" id="3.40.30.10">
    <property type="entry name" value="Glutaredoxin"/>
    <property type="match status" value="1"/>
</dbReference>
<evidence type="ECO:0000256" key="14">
    <source>
        <dbReference type="ARBA" id="ARBA00047572"/>
    </source>
</evidence>
<evidence type="ECO:0000256" key="11">
    <source>
        <dbReference type="ARBA" id="ARBA00023284"/>
    </source>
</evidence>
<evidence type="ECO:0000256" key="9">
    <source>
        <dbReference type="ARBA" id="ARBA00023002"/>
    </source>
</evidence>
<dbReference type="InterPro" id="IPR036249">
    <property type="entry name" value="Thioredoxin-like_sf"/>
</dbReference>
<evidence type="ECO:0000313" key="18">
    <source>
        <dbReference type="Proteomes" id="UP000510886"/>
    </source>
</evidence>
<dbReference type="InterPro" id="IPR050217">
    <property type="entry name" value="Peroxiredoxin"/>
</dbReference>
<evidence type="ECO:0000256" key="8">
    <source>
        <dbReference type="ARBA" id="ARBA00022862"/>
    </source>
</evidence>
<comment type="catalytic activity">
    <reaction evidence="14">
        <text>a hydroperoxide + NADH + H(+) = an alcohol + NAD(+) + H2O</text>
        <dbReference type="Rhea" id="RHEA:62628"/>
        <dbReference type="ChEBI" id="CHEBI:15377"/>
        <dbReference type="ChEBI" id="CHEBI:15378"/>
        <dbReference type="ChEBI" id="CHEBI:30879"/>
        <dbReference type="ChEBI" id="CHEBI:35924"/>
        <dbReference type="ChEBI" id="CHEBI:57540"/>
        <dbReference type="ChEBI" id="CHEBI:57945"/>
        <dbReference type="EC" id="1.11.1.26"/>
    </reaction>
</comment>
<evidence type="ECO:0000256" key="10">
    <source>
        <dbReference type="ARBA" id="ARBA00023157"/>
    </source>
</evidence>
<sequence length="187" mass="20836">MSLINCEITDFTAQAYQQGDFKTVTKQDVLGKWSIFFFYPADFSFVCPTELEELQEYYSAFQKEGAEIYSISEDTEFSHMGWAQQSEKIGKIAYPMLADPTGKLARAFDVLNEEEGLAYRGVFVIDPEGKIQAYQVYGDGIARSAQEILRTLQATKFVAKYGDKVCPAGWKPGDEGLGTGTDLVGKL</sequence>
<keyword evidence="6" id="KW-0963">Cytoplasm</keyword>
<evidence type="ECO:0000256" key="1">
    <source>
        <dbReference type="ARBA" id="ARBA00004496"/>
    </source>
</evidence>
<comment type="subcellular location">
    <subcellularLocation>
        <location evidence="1">Cytoplasm</location>
    </subcellularLocation>
</comment>
<dbReference type="GO" id="GO:0008379">
    <property type="term" value="F:thioredoxin peroxidase activity"/>
    <property type="evidence" value="ECO:0007669"/>
    <property type="project" value="TreeGrafter"/>
</dbReference>
<dbReference type="GO" id="GO:0102039">
    <property type="term" value="F:NADH-dependent peroxiredoxin activity"/>
    <property type="evidence" value="ECO:0007669"/>
    <property type="project" value="UniProtKB-EC"/>
</dbReference>
<evidence type="ECO:0000256" key="12">
    <source>
        <dbReference type="ARBA" id="ARBA00032077"/>
    </source>
</evidence>
<evidence type="ECO:0000256" key="5">
    <source>
        <dbReference type="ARBA" id="ARBA00017462"/>
    </source>
</evidence>
<dbReference type="PIRSF" id="PIRSF000239">
    <property type="entry name" value="AHPC"/>
    <property type="match status" value="1"/>
</dbReference>
<dbReference type="GO" id="GO:0045454">
    <property type="term" value="P:cell redox homeostasis"/>
    <property type="evidence" value="ECO:0007669"/>
    <property type="project" value="TreeGrafter"/>
</dbReference>
<dbReference type="PANTHER" id="PTHR10681:SF121">
    <property type="entry name" value="ALKYL HYDROPEROXIDE REDUCTASE C"/>
    <property type="match status" value="1"/>
</dbReference>
<dbReference type="InterPro" id="IPR024706">
    <property type="entry name" value="Peroxiredoxin_AhpC-typ"/>
</dbReference>
<comment type="similarity">
    <text evidence="2">Belongs to the peroxiredoxin family. AhpC/Prx1 subfamily.</text>
</comment>
<dbReference type="InterPro" id="IPR000866">
    <property type="entry name" value="AhpC/TSA"/>
</dbReference>
<dbReference type="InterPro" id="IPR013766">
    <property type="entry name" value="Thioredoxin_domain"/>
</dbReference>
<dbReference type="PROSITE" id="PS51352">
    <property type="entry name" value="THIOREDOXIN_2"/>
    <property type="match status" value="1"/>
</dbReference>
<dbReference type="Proteomes" id="UP000510886">
    <property type="component" value="Chromosome"/>
</dbReference>
<dbReference type="CDD" id="cd03015">
    <property type="entry name" value="PRX_Typ2cys"/>
    <property type="match status" value="1"/>
</dbReference>
<dbReference type="GO" id="GO:0006979">
    <property type="term" value="P:response to oxidative stress"/>
    <property type="evidence" value="ECO:0007669"/>
    <property type="project" value="TreeGrafter"/>
</dbReference>
<evidence type="ECO:0000256" key="3">
    <source>
        <dbReference type="ARBA" id="ARBA00011654"/>
    </source>
</evidence>
<dbReference type="Pfam" id="PF00578">
    <property type="entry name" value="AhpC-TSA"/>
    <property type="match status" value="1"/>
</dbReference>
<dbReference type="Pfam" id="PF10417">
    <property type="entry name" value="1-cysPrx_C"/>
    <property type="match status" value="1"/>
</dbReference>
<keyword evidence="9" id="KW-0560">Oxidoreductase</keyword>
<evidence type="ECO:0000256" key="6">
    <source>
        <dbReference type="ARBA" id="ARBA00022490"/>
    </source>
</evidence>
<feature type="active site" description="Cysteine sulfenic acid (-SOH) intermediate; for peroxidase activity" evidence="15">
    <location>
        <position position="47"/>
    </location>
</feature>
<dbReference type="GO" id="GO:0042744">
    <property type="term" value="P:hydrogen peroxide catabolic process"/>
    <property type="evidence" value="ECO:0007669"/>
    <property type="project" value="TreeGrafter"/>
</dbReference>
<dbReference type="GO" id="GO:0033554">
    <property type="term" value="P:cellular response to stress"/>
    <property type="evidence" value="ECO:0007669"/>
    <property type="project" value="TreeGrafter"/>
</dbReference>
<organism evidence="17 18">
    <name type="scientific">Ligilactobacillus saerimneri</name>
    <dbReference type="NCBI Taxonomy" id="228229"/>
    <lineage>
        <taxon>Bacteria</taxon>
        <taxon>Bacillati</taxon>
        <taxon>Bacillota</taxon>
        <taxon>Bacilli</taxon>
        <taxon>Lactobacillales</taxon>
        <taxon>Lactobacillaceae</taxon>
        <taxon>Ligilactobacillus</taxon>
    </lineage>
</organism>
<protein>
    <recommendedName>
        <fullName evidence="5">Alkyl hydroperoxide reductase C</fullName>
        <ecNumber evidence="4">1.11.1.26</ecNumber>
    </recommendedName>
    <alternativeName>
        <fullName evidence="12">Peroxiredoxin</fullName>
    </alternativeName>
    <alternativeName>
        <fullName evidence="13">Thioredoxin peroxidase</fullName>
    </alternativeName>
</protein>
<comment type="subunit">
    <text evidence="3">Homodimer; disulfide-linked, upon oxidation. 5 homodimers assemble to form a ring-like decamer.</text>
</comment>
<keyword evidence="7" id="KW-0575">Peroxidase</keyword>
<accession>A0A7H9EJ91</accession>
<dbReference type="RefSeq" id="WP_009555522.1">
    <property type="nucleotide sequence ID" value="NZ_CALVCX010000023.1"/>
</dbReference>
<evidence type="ECO:0000256" key="15">
    <source>
        <dbReference type="PIRSR" id="PIRSR000239-1"/>
    </source>
</evidence>
<evidence type="ECO:0000256" key="4">
    <source>
        <dbReference type="ARBA" id="ARBA00013021"/>
    </source>
</evidence>
<dbReference type="PANTHER" id="PTHR10681">
    <property type="entry name" value="THIOREDOXIN PEROXIDASE"/>
    <property type="match status" value="1"/>
</dbReference>
<keyword evidence="10" id="KW-1015">Disulfide bond</keyword>
<evidence type="ECO:0000256" key="13">
    <source>
        <dbReference type="ARBA" id="ARBA00032824"/>
    </source>
</evidence>
<evidence type="ECO:0000256" key="7">
    <source>
        <dbReference type="ARBA" id="ARBA00022559"/>
    </source>
</evidence>
<keyword evidence="11" id="KW-0676">Redox-active center</keyword>
<dbReference type="KEGG" id="lsw:GTO87_01395"/>
<evidence type="ECO:0000313" key="17">
    <source>
        <dbReference type="EMBL" id="QLL77397.1"/>
    </source>
</evidence>
<dbReference type="InterPro" id="IPR019479">
    <property type="entry name" value="Peroxiredoxin_C"/>
</dbReference>
<dbReference type="SUPFAM" id="SSF52833">
    <property type="entry name" value="Thioredoxin-like"/>
    <property type="match status" value="1"/>
</dbReference>